<dbReference type="EMBL" id="JAUHHC010000003">
    <property type="protein sequence ID" value="MDN3921094.1"/>
    <property type="molecule type" value="Genomic_DNA"/>
</dbReference>
<protein>
    <submittedName>
        <fullName evidence="2">Uncharacterized protein</fullName>
    </submittedName>
</protein>
<feature type="compositionally biased region" description="Basic and acidic residues" evidence="1">
    <location>
        <begin position="12"/>
        <end position="22"/>
    </location>
</feature>
<comment type="caution">
    <text evidence="2">The sequence shown here is derived from an EMBL/GenBank/DDBJ whole genome shotgun (WGS) entry which is preliminary data.</text>
</comment>
<sequence length="144" mass="15461">MGRSSLLGIDRAPLEPKGRDEEALGPGDNSDSGSDRAGTDSLPSADPAEPVDVTLGRDLAHAPLETREPRAQEDGADISVDQIFDDEELPGVDKAEAIDRAMAPDPGDEEEGEEDDEDEDEDRLRPTGKKGRTTNTKPRARRGD</sequence>
<keyword evidence="3" id="KW-1185">Reference proteome</keyword>
<evidence type="ECO:0000313" key="2">
    <source>
        <dbReference type="EMBL" id="MDN3921094.1"/>
    </source>
</evidence>
<feature type="compositionally biased region" description="Basic and acidic residues" evidence="1">
    <location>
        <begin position="58"/>
        <end position="73"/>
    </location>
</feature>
<evidence type="ECO:0000256" key="1">
    <source>
        <dbReference type="SAM" id="MobiDB-lite"/>
    </source>
</evidence>
<feature type="compositionally biased region" description="Acidic residues" evidence="1">
    <location>
        <begin position="106"/>
        <end position="121"/>
    </location>
</feature>
<dbReference type="Proteomes" id="UP001228044">
    <property type="component" value="Unassembled WGS sequence"/>
</dbReference>
<organism evidence="2 3">
    <name type="scientific">Roseateles violae</name>
    <dbReference type="NCBI Taxonomy" id="3058042"/>
    <lineage>
        <taxon>Bacteria</taxon>
        <taxon>Pseudomonadati</taxon>
        <taxon>Pseudomonadota</taxon>
        <taxon>Betaproteobacteria</taxon>
        <taxon>Burkholderiales</taxon>
        <taxon>Sphaerotilaceae</taxon>
        <taxon>Roseateles</taxon>
    </lineage>
</organism>
<gene>
    <name evidence="2" type="ORF">QWJ38_12455</name>
</gene>
<accession>A0ABT8DW29</accession>
<proteinExistence type="predicted"/>
<reference evidence="2 3" key="1">
    <citation type="submission" date="2023-06" db="EMBL/GenBank/DDBJ databases">
        <title>Pelomonas sp. PFR6 16S ribosomal RNA gene Genome sequencing and assembly.</title>
        <authorList>
            <person name="Woo H."/>
        </authorList>
    </citation>
    <scope>NUCLEOTIDE SEQUENCE [LARGE SCALE GENOMIC DNA]</scope>
    <source>
        <strain evidence="2 3">PFR6</strain>
    </source>
</reference>
<evidence type="ECO:0000313" key="3">
    <source>
        <dbReference type="Proteomes" id="UP001228044"/>
    </source>
</evidence>
<name>A0ABT8DW29_9BURK</name>
<feature type="region of interest" description="Disordered" evidence="1">
    <location>
        <begin position="1"/>
        <end position="144"/>
    </location>
</feature>
<dbReference type="RefSeq" id="WP_290359404.1">
    <property type="nucleotide sequence ID" value="NZ_JAUHHC010000003.1"/>
</dbReference>